<dbReference type="PANTHER" id="PTHR38436">
    <property type="entry name" value="POLYKETIDE CYCLASE SNOAL-LIKE DOMAIN"/>
    <property type="match status" value="1"/>
</dbReference>
<reference evidence="1 2" key="1">
    <citation type="submission" date="2015-04" db="EMBL/GenBank/DDBJ databases">
        <title>Complete genome sequence of Schizopora paradoxa KUC8140, a cosmopolitan wood degrader in East Asia.</title>
        <authorList>
            <consortium name="DOE Joint Genome Institute"/>
            <person name="Min B."/>
            <person name="Park H."/>
            <person name="Jang Y."/>
            <person name="Kim J.-J."/>
            <person name="Kim K.H."/>
            <person name="Pangilinan J."/>
            <person name="Lipzen A."/>
            <person name="Riley R."/>
            <person name="Grigoriev I.V."/>
            <person name="Spatafora J.W."/>
            <person name="Choi I.-G."/>
        </authorList>
    </citation>
    <scope>NUCLEOTIDE SEQUENCE [LARGE SCALE GENOMIC DNA]</scope>
    <source>
        <strain evidence="1 2">KUC8140</strain>
    </source>
</reference>
<dbReference type="InterPro" id="IPR009959">
    <property type="entry name" value="Cyclase_SnoaL-like"/>
</dbReference>
<sequence>MTSQNIKVFHNIVESVSQAPYLVLLCPESATEWCSQFAQEGYNVLQIPYPASLDAQSLKNIQHEIAQHSKKGFGLITFGLLEKDVDTLSAFCKSSAQLRVAIHYCPLVETAGLLGTSKELQTAKIKYMFHLAAAQETLHASLLPAFEETVEFPVVDVHTYPLVPVSPPFPLLSRAPVSVVPGQSLTAINAHILSATNVAYSKSLALLRREIGPHFNLEKIWGEHIRYEFEERNALKTIQTMVQVPYVNHIPTMTGGVGKDDLTRFYKHHFTSESVTPPDTEMITVSRTIGSDRIIDEMIFKATHTCEIDYLLPGIKPTGKAFEIALVGVIAFRGDKLCFEHIYWDQASLLVQLGLIPEKGLPVAGKESAQKVLDPFGMASNTLMERWKESEGLSVE</sequence>
<dbReference type="AlphaFoldDB" id="A0A0H2RSD9"/>
<organism evidence="1 2">
    <name type="scientific">Schizopora paradoxa</name>
    <dbReference type="NCBI Taxonomy" id="27342"/>
    <lineage>
        <taxon>Eukaryota</taxon>
        <taxon>Fungi</taxon>
        <taxon>Dikarya</taxon>
        <taxon>Basidiomycota</taxon>
        <taxon>Agaricomycotina</taxon>
        <taxon>Agaricomycetes</taxon>
        <taxon>Hymenochaetales</taxon>
        <taxon>Schizoporaceae</taxon>
        <taxon>Schizopora</taxon>
    </lineage>
</organism>
<proteinExistence type="predicted"/>
<protein>
    <submittedName>
        <fullName evidence="1">NTF2-like protein</fullName>
    </submittedName>
</protein>
<gene>
    <name evidence="1" type="ORF">SCHPADRAFT_903301</name>
</gene>
<dbReference type="InterPro" id="IPR032710">
    <property type="entry name" value="NTF2-like_dom_sf"/>
</dbReference>
<dbReference type="InParanoid" id="A0A0H2RSD9"/>
<name>A0A0H2RSD9_9AGAM</name>
<evidence type="ECO:0000313" key="1">
    <source>
        <dbReference type="EMBL" id="KLO14497.1"/>
    </source>
</evidence>
<accession>A0A0H2RSD9</accession>
<dbReference type="SUPFAM" id="SSF54427">
    <property type="entry name" value="NTF2-like"/>
    <property type="match status" value="1"/>
</dbReference>
<dbReference type="STRING" id="27342.A0A0H2RSD9"/>
<dbReference type="EMBL" id="KQ085943">
    <property type="protein sequence ID" value="KLO14497.1"/>
    <property type="molecule type" value="Genomic_DNA"/>
</dbReference>
<dbReference type="Proteomes" id="UP000053477">
    <property type="component" value="Unassembled WGS sequence"/>
</dbReference>
<dbReference type="PANTHER" id="PTHR38436:SF3">
    <property type="entry name" value="CARBOXYMETHYLENEBUTENOLIDASE-RELATED"/>
    <property type="match status" value="1"/>
</dbReference>
<keyword evidence="2" id="KW-1185">Reference proteome</keyword>
<dbReference type="OrthoDB" id="5440at2759"/>
<dbReference type="Gene3D" id="3.10.450.50">
    <property type="match status" value="1"/>
</dbReference>
<dbReference type="GO" id="GO:0030638">
    <property type="term" value="P:polyketide metabolic process"/>
    <property type="evidence" value="ECO:0007669"/>
    <property type="project" value="InterPro"/>
</dbReference>
<evidence type="ECO:0000313" key="2">
    <source>
        <dbReference type="Proteomes" id="UP000053477"/>
    </source>
</evidence>